<dbReference type="EMBL" id="PGOL01001744">
    <property type="protein sequence ID" value="PKI54934.1"/>
    <property type="molecule type" value="Genomic_DNA"/>
</dbReference>
<feature type="region of interest" description="Disordered" evidence="1">
    <location>
        <begin position="47"/>
        <end position="77"/>
    </location>
</feature>
<evidence type="ECO:0000313" key="3">
    <source>
        <dbReference type="Proteomes" id="UP000233551"/>
    </source>
</evidence>
<dbReference type="AlphaFoldDB" id="A0A2I0JFC3"/>
<name>A0A2I0JFC3_PUNGR</name>
<keyword evidence="3" id="KW-1185">Reference proteome</keyword>
<gene>
    <name evidence="2" type="ORF">CRG98_024667</name>
</gene>
<comment type="caution">
    <text evidence="2">The sequence shown here is derived from an EMBL/GenBank/DDBJ whole genome shotgun (WGS) entry which is preliminary data.</text>
</comment>
<dbReference type="Proteomes" id="UP000233551">
    <property type="component" value="Unassembled WGS sequence"/>
</dbReference>
<evidence type="ECO:0000256" key="1">
    <source>
        <dbReference type="SAM" id="MobiDB-lite"/>
    </source>
</evidence>
<sequence>MFKSGSRRILGDRLRNRPEEKLGWTGRWAWLGLGWACEKKRIVPRPISQRAAGIGGSGGDEAGGGGSRPWTPRRRPEWTREKANKLVNDNFAPLGADELKLGADSHLGGHGHTDSSSLSSTPPATLYRVFISDGLNEVDLIAEANRVNW</sequence>
<protein>
    <submittedName>
        <fullName evidence="2">Uncharacterized protein</fullName>
    </submittedName>
</protein>
<feature type="compositionally biased region" description="Gly residues" evidence="1">
    <location>
        <begin position="53"/>
        <end position="67"/>
    </location>
</feature>
<reference evidence="2 3" key="1">
    <citation type="submission" date="2017-11" db="EMBL/GenBank/DDBJ databases">
        <title>De-novo sequencing of pomegranate (Punica granatum L.) genome.</title>
        <authorList>
            <person name="Akparov Z."/>
            <person name="Amiraslanov A."/>
            <person name="Hajiyeva S."/>
            <person name="Abbasov M."/>
            <person name="Kaur K."/>
            <person name="Hamwieh A."/>
            <person name="Solovyev V."/>
            <person name="Salamov A."/>
            <person name="Braich B."/>
            <person name="Kosarev P."/>
            <person name="Mahmoud A."/>
            <person name="Hajiyev E."/>
            <person name="Babayeva S."/>
            <person name="Izzatullayeva V."/>
            <person name="Mammadov A."/>
            <person name="Mammadov A."/>
            <person name="Sharifova S."/>
            <person name="Ojaghi J."/>
            <person name="Eynullazada K."/>
            <person name="Bayramov B."/>
            <person name="Abdulazimova A."/>
            <person name="Shahmuradov I."/>
        </authorList>
    </citation>
    <scope>NUCLEOTIDE SEQUENCE [LARGE SCALE GENOMIC DNA]</scope>
    <source>
        <strain evidence="3">cv. AG2017</strain>
        <tissue evidence="2">Leaf</tissue>
    </source>
</reference>
<proteinExistence type="predicted"/>
<organism evidence="2 3">
    <name type="scientific">Punica granatum</name>
    <name type="common">Pomegranate</name>
    <dbReference type="NCBI Taxonomy" id="22663"/>
    <lineage>
        <taxon>Eukaryota</taxon>
        <taxon>Viridiplantae</taxon>
        <taxon>Streptophyta</taxon>
        <taxon>Embryophyta</taxon>
        <taxon>Tracheophyta</taxon>
        <taxon>Spermatophyta</taxon>
        <taxon>Magnoliopsida</taxon>
        <taxon>eudicotyledons</taxon>
        <taxon>Gunneridae</taxon>
        <taxon>Pentapetalae</taxon>
        <taxon>rosids</taxon>
        <taxon>malvids</taxon>
        <taxon>Myrtales</taxon>
        <taxon>Lythraceae</taxon>
        <taxon>Punica</taxon>
    </lineage>
</organism>
<evidence type="ECO:0000313" key="2">
    <source>
        <dbReference type="EMBL" id="PKI54934.1"/>
    </source>
</evidence>
<accession>A0A2I0JFC3</accession>